<feature type="region of interest" description="Disordered" evidence="1">
    <location>
        <begin position="1"/>
        <end position="49"/>
    </location>
</feature>
<accession>A0A6C0DH04</accession>
<dbReference type="AlphaFoldDB" id="A0A6C0DH04"/>
<dbReference type="EMBL" id="MN739613">
    <property type="protein sequence ID" value="QHT15813.1"/>
    <property type="molecule type" value="Genomic_DNA"/>
</dbReference>
<sequence>MTKKRSRSGSRTTNAVNKNGVKTRKVRIENEPNFEKRQKKVLKAKRNHEKEQERILEEIRLRKLAERAKRPKVKKPISAFYPGMEGLVEEALVAAESRRAENALAAKAATETALAEKNAKKLLPYAGEYPANTLWGNIQWNENVKAGRDPLTGMTAEELKAYQNERAARYADTNVKPVNPIKVTVERNAPKPTSVTALAKVEDTYDTLWIANLPEEINEKAIEKKIASVIEGYDFKQKGLYDTRFIVEKGIKLPRVSAKKDEKSVGYAFVKFVDHEIAARVFDAFKPEEGSDVGKLAFFHKVYQPDGKFIKVEKVALVEPSLTGQSS</sequence>
<dbReference type="PROSITE" id="PS50102">
    <property type="entry name" value="RRM"/>
    <property type="match status" value="1"/>
</dbReference>
<evidence type="ECO:0000313" key="3">
    <source>
        <dbReference type="EMBL" id="QHT15813.1"/>
    </source>
</evidence>
<name>A0A6C0DH04_9ZZZZ</name>
<dbReference type="InterPro" id="IPR012677">
    <property type="entry name" value="Nucleotide-bd_a/b_plait_sf"/>
</dbReference>
<reference evidence="3" key="1">
    <citation type="journal article" date="2020" name="Nature">
        <title>Giant virus diversity and host interactions through global metagenomics.</title>
        <authorList>
            <person name="Schulz F."/>
            <person name="Roux S."/>
            <person name="Paez-Espino D."/>
            <person name="Jungbluth S."/>
            <person name="Walsh D.A."/>
            <person name="Denef V.J."/>
            <person name="McMahon K.D."/>
            <person name="Konstantinidis K.T."/>
            <person name="Eloe-Fadrosh E.A."/>
            <person name="Kyrpides N.C."/>
            <person name="Woyke T."/>
        </authorList>
    </citation>
    <scope>NUCLEOTIDE SEQUENCE</scope>
    <source>
        <strain evidence="3">GVMAG-M-3300023174-176</strain>
    </source>
</reference>
<protein>
    <recommendedName>
        <fullName evidence="2">RRM domain-containing protein</fullName>
    </recommendedName>
</protein>
<dbReference type="GO" id="GO:0003723">
    <property type="term" value="F:RNA binding"/>
    <property type="evidence" value="ECO:0007669"/>
    <property type="project" value="InterPro"/>
</dbReference>
<evidence type="ECO:0000256" key="1">
    <source>
        <dbReference type="SAM" id="MobiDB-lite"/>
    </source>
</evidence>
<organism evidence="3">
    <name type="scientific">viral metagenome</name>
    <dbReference type="NCBI Taxonomy" id="1070528"/>
    <lineage>
        <taxon>unclassified sequences</taxon>
        <taxon>metagenomes</taxon>
        <taxon>organismal metagenomes</taxon>
    </lineage>
</organism>
<evidence type="ECO:0000259" key="2">
    <source>
        <dbReference type="PROSITE" id="PS50102"/>
    </source>
</evidence>
<feature type="compositionally biased region" description="Basic and acidic residues" evidence="1">
    <location>
        <begin position="26"/>
        <end position="36"/>
    </location>
</feature>
<feature type="compositionally biased region" description="Basic residues" evidence="1">
    <location>
        <begin position="37"/>
        <end position="47"/>
    </location>
</feature>
<feature type="domain" description="RRM" evidence="2">
    <location>
        <begin position="206"/>
        <end position="317"/>
    </location>
</feature>
<dbReference type="InterPro" id="IPR000504">
    <property type="entry name" value="RRM_dom"/>
</dbReference>
<dbReference type="InterPro" id="IPR035979">
    <property type="entry name" value="RBD_domain_sf"/>
</dbReference>
<dbReference type="SUPFAM" id="SSF54928">
    <property type="entry name" value="RNA-binding domain, RBD"/>
    <property type="match status" value="1"/>
</dbReference>
<dbReference type="Gene3D" id="3.30.70.330">
    <property type="match status" value="1"/>
</dbReference>
<proteinExistence type="predicted"/>